<accession>A0ACD3RPP0</accession>
<dbReference type="Proteomes" id="UP000793456">
    <property type="component" value="Chromosome IV"/>
</dbReference>
<proteinExistence type="predicted"/>
<dbReference type="EMBL" id="CM011677">
    <property type="protein sequence ID" value="TMS20588.1"/>
    <property type="molecule type" value="Genomic_DNA"/>
</dbReference>
<sequence length="56" mass="6521">MSWSRTPDCWRTLCTYLLDYYLSDTWEGCCRGLLQFSSWFTVNGQLPEVSSCIAET</sequence>
<keyword evidence="2" id="KW-1185">Reference proteome</keyword>
<reference evidence="1" key="1">
    <citation type="submission" date="2018-11" db="EMBL/GenBank/DDBJ databases">
        <title>The sequence and de novo assembly of Larimichthys crocea genome using PacBio and Hi-C technologies.</title>
        <authorList>
            <person name="Xu P."/>
            <person name="Chen B."/>
            <person name="Zhou Z."/>
            <person name="Ke Q."/>
            <person name="Wu Y."/>
            <person name="Bai H."/>
            <person name="Pu F."/>
        </authorList>
    </citation>
    <scope>NUCLEOTIDE SEQUENCE</scope>
    <source>
        <tissue evidence="1">Muscle</tissue>
    </source>
</reference>
<evidence type="ECO:0000313" key="2">
    <source>
        <dbReference type="Proteomes" id="UP000793456"/>
    </source>
</evidence>
<feature type="non-terminal residue" evidence="1">
    <location>
        <position position="56"/>
    </location>
</feature>
<comment type="caution">
    <text evidence="1">The sequence shown here is derived from an EMBL/GenBank/DDBJ whole genome shotgun (WGS) entry which is preliminary data.</text>
</comment>
<protein>
    <submittedName>
        <fullName evidence="1">Uncharacterized protein</fullName>
    </submittedName>
</protein>
<gene>
    <name evidence="1" type="ORF">E3U43_007081</name>
</gene>
<name>A0ACD3RPP0_LARCR</name>
<organism evidence="1 2">
    <name type="scientific">Larimichthys crocea</name>
    <name type="common">Large yellow croaker</name>
    <name type="synonym">Pseudosciaena crocea</name>
    <dbReference type="NCBI Taxonomy" id="215358"/>
    <lineage>
        <taxon>Eukaryota</taxon>
        <taxon>Metazoa</taxon>
        <taxon>Chordata</taxon>
        <taxon>Craniata</taxon>
        <taxon>Vertebrata</taxon>
        <taxon>Euteleostomi</taxon>
        <taxon>Actinopterygii</taxon>
        <taxon>Neopterygii</taxon>
        <taxon>Teleostei</taxon>
        <taxon>Neoteleostei</taxon>
        <taxon>Acanthomorphata</taxon>
        <taxon>Eupercaria</taxon>
        <taxon>Sciaenidae</taxon>
        <taxon>Larimichthys</taxon>
    </lineage>
</organism>
<evidence type="ECO:0000313" key="1">
    <source>
        <dbReference type="EMBL" id="TMS20588.1"/>
    </source>
</evidence>